<sequence>MFSDTQFKIGTYLKWRRVARLLVLPRVRSYAGSLLNARIWALTYLSVIVSLIVNPTSPRSSFLDNQ</sequence>
<dbReference type="AlphaFoldDB" id="W6MC35"/>
<keyword evidence="1" id="KW-1133">Transmembrane helix</keyword>
<keyword evidence="3" id="KW-1185">Reference proteome</keyword>
<dbReference type="EMBL" id="CBTJ020000114">
    <property type="protein sequence ID" value="CDI04629.1"/>
    <property type="molecule type" value="Genomic_DNA"/>
</dbReference>
<proteinExistence type="predicted"/>
<protein>
    <submittedName>
        <fullName evidence="2">Uncharacterized protein</fullName>
    </submittedName>
</protein>
<evidence type="ECO:0000256" key="1">
    <source>
        <dbReference type="SAM" id="Phobius"/>
    </source>
</evidence>
<organism evidence="2 3">
    <name type="scientific">Candidatus Competibacter denitrificans Run_A_D11</name>
    <dbReference type="NCBI Taxonomy" id="1400863"/>
    <lineage>
        <taxon>Bacteria</taxon>
        <taxon>Pseudomonadati</taxon>
        <taxon>Pseudomonadota</taxon>
        <taxon>Gammaproteobacteria</taxon>
        <taxon>Candidatus Competibacteraceae</taxon>
        <taxon>Candidatus Competibacter</taxon>
    </lineage>
</organism>
<keyword evidence="1" id="KW-0812">Transmembrane</keyword>
<dbReference type="Proteomes" id="UP000035760">
    <property type="component" value="Unassembled WGS sequence"/>
</dbReference>
<accession>W6MC35</accession>
<evidence type="ECO:0000313" key="3">
    <source>
        <dbReference type="Proteomes" id="UP000035760"/>
    </source>
</evidence>
<name>W6MC35_9GAMM</name>
<reference evidence="2" key="1">
    <citation type="submission" date="2013-07" db="EMBL/GenBank/DDBJ databases">
        <authorList>
            <person name="McIlroy S."/>
        </authorList>
    </citation>
    <scope>NUCLEOTIDE SEQUENCE [LARGE SCALE GENOMIC DNA]</scope>
    <source>
        <strain evidence="2">Run_A_D11</strain>
    </source>
</reference>
<gene>
    <name evidence="2" type="ORF">BN873_p20009</name>
</gene>
<feature type="transmembrane region" description="Helical" evidence="1">
    <location>
        <begin position="30"/>
        <end position="53"/>
    </location>
</feature>
<comment type="caution">
    <text evidence="2">The sequence shown here is derived from an EMBL/GenBank/DDBJ whole genome shotgun (WGS) entry which is preliminary data.</text>
</comment>
<keyword evidence="1" id="KW-0472">Membrane</keyword>
<evidence type="ECO:0000313" key="2">
    <source>
        <dbReference type="EMBL" id="CDI04629.1"/>
    </source>
</evidence>
<reference evidence="2" key="2">
    <citation type="submission" date="2014-03" db="EMBL/GenBank/DDBJ databases">
        <title>Candidatus Competibacter-lineage genomes retrieved from metagenomes reveal functional metabolic diversity.</title>
        <authorList>
            <person name="McIlroy S.J."/>
            <person name="Albertsen M."/>
            <person name="Andresen E.K."/>
            <person name="Saunders A.M."/>
            <person name="Kristiansen R."/>
            <person name="Stokholm-Bjerregaard M."/>
            <person name="Nielsen K.L."/>
            <person name="Nielsen P.H."/>
        </authorList>
    </citation>
    <scope>NUCLEOTIDE SEQUENCE</scope>
    <source>
        <strain evidence="2">Run_A_D11</strain>
    </source>
</reference>